<feature type="compositionally biased region" description="Basic residues" evidence="1">
    <location>
        <begin position="97"/>
        <end position="109"/>
    </location>
</feature>
<reference evidence="2" key="1">
    <citation type="journal article" date="2023" name="PLoS Negl. Trop. Dis.">
        <title>A genome sequence for Biomphalaria pfeifferi, the major vector snail for the human-infecting parasite Schistosoma mansoni.</title>
        <authorList>
            <person name="Bu L."/>
            <person name="Lu L."/>
            <person name="Laidemitt M.R."/>
            <person name="Zhang S.M."/>
            <person name="Mutuku M."/>
            <person name="Mkoji G."/>
            <person name="Steinauer M."/>
            <person name="Loker E.S."/>
        </authorList>
    </citation>
    <scope>NUCLEOTIDE SEQUENCE</scope>
    <source>
        <strain evidence="2">KasaAsao</strain>
    </source>
</reference>
<evidence type="ECO:0000256" key="1">
    <source>
        <dbReference type="SAM" id="MobiDB-lite"/>
    </source>
</evidence>
<evidence type="ECO:0000313" key="3">
    <source>
        <dbReference type="Proteomes" id="UP001233172"/>
    </source>
</evidence>
<accession>A0AAD8CBF3</accession>
<organism evidence="2 3">
    <name type="scientific">Biomphalaria pfeifferi</name>
    <name type="common">Bloodfluke planorb</name>
    <name type="synonym">Freshwater snail</name>
    <dbReference type="NCBI Taxonomy" id="112525"/>
    <lineage>
        <taxon>Eukaryota</taxon>
        <taxon>Metazoa</taxon>
        <taxon>Spiralia</taxon>
        <taxon>Lophotrochozoa</taxon>
        <taxon>Mollusca</taxon>
        <taxon>Gastropoda</taxon>
        <taxon>Heterobranchia</taxon>
        <taxon>Euthyneura</taxon>
        <taxon>Panpulmonata</taxon>
        <taxon>Hygrophila</taxon>
        <taxon>Lymnaeoidea</taxon>
        <taxon>Planorbidae</taxon>
        <taxon>Biomphalaria</taxon>
    </lineage>
</organism>
<name>A0AAD8CBF3_BIOPF</name>
<feature type="compositionally biased region" description="Basic residues" evidence="1">
    <location>
        <begin position="33"/>
        <end position="44"/>
    </location>
</feature>
<dbReference type="EMBL" id="JASAOG010000003">
    <property type="protein sequence ID" value="KAK0069278.1"/>
    <property type="molecule type" value="Genomic_DNA"/>
</dbReference>
<dbReference type="AlphaFoldDB" id="A0AAD8CBF3"/>
<reference evidence="2" key="2">
    <citation type="submission" date="2023-04" db="EMBL/GenBank/DDBJ databases">
        <authorList>
            <person name="Bu L."/>
            <person name="Lu L."/>
            <person name="Laidemitt M.R."/>
            <person name="Zhang S.M."/>
            <person name="Mutuku M."/>
            <person name="Mkoji G."/>
            <person name="Steinauer M."/>
            <person name="Loker E.S."/>
        </authorList>
    </citation>
    <scope>NUCLEOTIDE SEQUENCE</scope>
    <source>
        <strain evidence="2">KasaAsao</strain>
        <tissue evidence="2">Whole Snail</tissue>
    </source>
</reference>
<feature type="compositionally biased region" description="Basic and acidic residues" evidence="1">
    <location>
        <begin position="1"/>
        <end position="32"/>
    </location>
</feature>
<feature type="compositionally biased region" description="Basic and acidic residues" evidence="1">
    <location>
        <begin position="71"/>
        <end position="80"/>
    </location>
</feature>
<comment type="caution">
    <text evidence="2">The sequence shown here is derived from an EMBL/GenBank/DDBJ whole genome shotgun (WGS) entry which is preliminary data.</text>
</comment>
<keyword evidence="3" id="KW-1185">Reference proteome</keyword>
<feature type="region of interest" description="Disordered" evidence="1">
    <location>
        <begin position="1"/>
        <end position="109"/>
    </location>
</feature>
<protein>
    <submittedName>
        <fullName evidence="2">Uncharacterized protein</fullName>
    </submittedName>
</protein>
<proteinExistence type="predicted"/>
<gene>
    <name evidence="2" type="ORF">Bpfe_001460</name>
</gene>
<dbReference type="Proteomes" id="UP001233172">
    <property type="component" value="Unassembled WGS sequence"/>
</dbReference>
<evidence type="ECO:0000313" key="2">
    <source>
        <dbReference type="EMBL" id="KAK0069278.1"/>
    </source>
</evidence>
<sequence length="109" mass="12688">MQRMDSAPDSHFRDHESVDIKNETGRRMTEALRRKKEKKKKKGSRMIGHLLKKHEQGGVRVYAGTTTQPPESDKWQDSRRWALGRRKVGMVAQEGRRKGKKWGRKTTSS</sequence>